<name>A0ABW4QAP9_9MICC</name>
<dbReference type="Pfam" id="PF06224">
    <property type="entry name" value="AlkZ-like"/>
    <property type="match status" value="1"/>
</dbReference>
<dbReference type="PANTHER" id="PTHR38479">
    <property type="entry name" value="LMO0824 PROTEIN"/>
    <property type="match status" value="1"/>
</dbReference>
<accession>A0ABW4QAP9</accession>
<sequence>MSNTVDRERLLRCRLAAQLIRDDDDAKPAVRGVVERLVAMQAQDFNQALWAIGLRSPGSTRDDVFSALQRGDIVRSWPMRGTLHFVLPADLRWMLGLTTHRVLTGAAARHRALGLDQTAFESARAVALTVLAGGRKMVRNEFLAALSAAGIDTANQRGYHVIVYLAQTGTLCWGPPVGGQQALVLLDEWVPDEGQPERDEALGRFVLGYFTGHGPATLRDFVWWSKLTVADAKIGLALVRDQLTELTYDATSYWMAADRPGDPPSVSGLALLPAFDEYVIGYQDRTPVLRPEYAQRIVPGGNGVFKPTVVVNGRVTGTWRRSTDRSGGLLIDRFEPLTAWEEKALLTAEQSYQSFSSARIGTG</sequence>
<evidence type="ECO:0000313" key="1">
    <source>
        <dbReference type="EMBL" id="MFD1847811.1"/>
    </source>
</evidence>
<reference evidence="2" key="1">
    <citation type="journal article" date="2019" name="Int. J. Syst. Evol. Microbiol.">
        <title>The Global Catalogue of Microorganisms (GCM) 10K type strain sequencing project: providing services to taxonomists for standard genome sequencing and annotation.</title>
        <authorList>
            <consortium name="The Broad Institute Genomics Platform"/>
            <consortium name="The Broad Institute Genome Sequencing Center for Infectious Disease"/>
            <person name="Wu L."/>
            <person name="Ma J."/>
        </authorList>
    </citation>
    <scope>NUCLEOTIDE SEQUENCE [LARGE SCALE GENOMIC DNA]</scope>
    <source>
        <strain evidence="2">JCM 11496</strain>
    </source>
</reference>
<protein>
    <submittedName>
        <fullName evidence="1">Winged helix DNA-binding domain-containing protein</fullName>
    </submittedName>
</protein>
<keyword evidence="2" id="KW-1185">Reference proteome</keyword>
<proteinExistence type="predicted"/>
<comment type="caution">
    <text evidence="1">The sequence shown here is derived from an EMBL/GenBank/DDBJ whole genome shotgun (WGS) entry which is preliminary data.</text>
</comment>
<dbReference type="Proteomes" id="UP001597307">
    <property type="component" value="Unassembled WGS sequence"/>
</dbReference>
<keyword evidence="1" id="KW-0238">DNA-binding</keyword>
<dbReference type="RefSeq" id="WP_343880999.1">
    <property type="nucleotide sequence ID" value="NZ_BAAAIJ010000051.1"/>
</dbReference>
<evidence type="ECO:0000313" key="2">
    <source>
        <dbReference type="Proteomes" id="UP001597307"/>
    </source>
</evidence>
<organism evidence="1 2">
    <name type="scientific">Arthrobacter flavus</name>
    <dbReference type="NCBI Taxonomy" id="95172"/>
    <lineage>
        <taxon>Bacteria</taxon>
        <taxon>Bacillati</taxon>
        <taxon>Actinomycetota</taxon>
        <taxon>Actinomycetes</taxon>
        <taxon>Micrococcales</taxon>
        <taxon>Micrococcaceae</taxon>
        <taxon>Arthrobacter</taxon>
    </lineage>
</organism>
<dbReference type="InterPro" id="IPR009351">
    <property type="entry name" value="AlkZ-like"/>
</dbReference>
<gene>
    <name evidence="1" type="ORF">ACFSFX_14570</name>
</gene>
<dbReference type="PANTHER" id="PTHR38479:SF2">
    <property type="entry name" value="WINGED HELIX DNA-BINDING DOMAIN-CONTAINING PROTEIN"/>
    <property type="match status" value="1"/>
</dbReference>
<dbReference type="EMBL" id="JBHUGA010000060">
    <property type="protein sequence ID" value="MFD1847811.1"/>
    <property type="molecule type" value="Genomic_DNA"/>
</dbReference>
<dbReference type="GO" id="GO:0003677">
    <property type="term" value="F:DNA binding"/>
    <property type="evidence" value="ECO:0007669"/>
    <property type="project" value="UniProtKB-KW"/>
</dbReference>